<feature type="compositionally biased region" description="Polar residues" evidence="1">
    <location>
        <begin position="98"/>
        <end position="114"/>
    </location>
</feature>
<keyword evidence="2" id="KW-0472">Membrane</keyword>
<feature type="transmembrane region" description="Helical" evidence="2">
    <location>
        <begin position="1082"/>
        <end position="1104"/>
    </location>
</feature>
<feature type="compositionally biased region" description="Basic and acidic residues" evidence="1">
    <location>
        <begin position="9"/>
        <end position="19"/>
    </location>
</feature>
<feature type="compositionally biased region" description="Polar residues" evidence="1">
    <location>
        <begin position="959"/>
        <end position="972"/>
    </location>
</feature>
<feature type="region of interest" description="Disordered" evidence="1">
    <location>
        <begin position="859"/>
        <end position="994"/>
    </location>
</feature>
<dbReference type="PANTHER" id="PTHR35152:SF1">
    <property type="entry name" value="DOMAIN SIGNALLING PROTEIN, PUTATIVE (AFU_ORTHOLOGUE AFUA_5G11310)-RELATED"/>
    <property type="match status" value="1"/>
</dbReference>
<feature type="compositionally biased region" description="Basic and acidic residues" evidence="1">
    <location>
        <begin position="261"/>
        <end position="296"/>
    </location>
</feature>
<name>A0A0G4IBX5_9ALVE</name>
<reference evidence="4" key="1">
    <citation type="submission" date="2014-11" db="EMBL/GenBank/DDBJ databases">
        <authorList>
            <person name="Otto D Thomas"/>
            <person name="Naeem Raeece"/>
        </authorList>
    </citation>
    <scope>NUCLEOTIDE SEQUENCE</scope>
</reference>
<protein>
    <recommendedName>
        <fullName evidence="3">MHYT domain-containing protein</fullName>
    </recommendedName>
</protein>
<feature type="compositionally biased region" description="Polar residues" evidence="1">
    <location>
        <begin position="457"/>
        <end position="467"/>
    </location>
</feature>
<feature type="compositionally biased region" description="Polar residues" evidence="1">
    <location>
        <begin position="864"/>
        <end position="883"/>
    </location>
</feature>
<feature type="region of interest" description="Disordered" evidence="1">
    <location>
        <begin position="356"/>
        <end position="493"/>
    </location>
</feature>
<feature type="compositionally biased region" description="Polar residues" evidence="1">
    <location>
        <begin position="303"/>
        <end position="314"/>
    </location>
</feature>
<feature type="transmembrane region" description="Helical" evidence="2">
    <location>
        <begin position="1167"/>
        <end position="1189"/>
    </location>
</feature>
<feature type="region of interest" description="Disordered" evidence="1">
    <location>
        <begin position="543"/>
        <end position="714"/>
    </location>
</feature>
<feature type="compositionally biased region" description="Basic and acidic residues" evidence="1">
    <location>
        <begin position="1456"/>
        <end position="1471"/>
    </location>
</feature>
<keyword evidence="2" id="KW-1133">Transmembrane helix</keyword>
<feature type="compositionally biased region" description="Basic and acidic residues" evidence="1">
    <location>
        <begin position="630"/>
        <end position="640"/>
    </location>
</feature>
<feature type="compositionally biased region" description="Polar residues" evidence="1">
    <location>
        <begin position="393"/>
        <end position="406"/>
    </location>
</feature>
<feature type="compositionally biased region" description="Low complexity" evidence="1">
    <location>
        <begin position="30"/>
        <end position="43"/>
    </location>
</feature>
<evidence type="ECO:0000256" key="1">
    <source>
        <dbReference type="SAM" id="MobiDB-lite"/>
    </source>
</evidence>
<feature type="region of interest" description="Disordered" evidence="1">
    <location>
        <begin position="1430"/>
        <end position="1538"/>
    </location>
</feature>
<feature type="transmembrane region" description="Helical" evidence="2">
    <location>
        <begin position="1272"/>
        <end position="1293"/>
    </location>
</feature>
<feature type="compositionally biased region" description="Basic and acidic residues" evidence="1">
    <location>
        <begin position="431"/>
        <end position="441"/>
    </location>
</feature>
<dbReference type="PANTHER" id="PTHR35152">
    <property type="entry name" value="DOMAIN SIGNALLING PROTEIN, PUTATIVE (AFU_ORTHOLOGUE AFUA_5G11310)-RELATED"/>
    <property type="match status" value="1"/>
</dbReference>
<feature type="region of interest" description="Disordered" evidence="1">
    <location>
        <begin position="261"/>
        <end position="316"/>
    </location>
</feature>
<dbReference type="InterPro" id="IPR005330">
    <property type="entry name" value="MHYT_dom"/>
</dbReference>
<feature type="compositionally biased region" description="Low complexity" evidence="1">
    <location>
        <begin position="614"/>
        <end position="629"/>
    </location>
</feature>
<feature type="transmembrane region" description="Helical" evidence="2">
    <location>
        <begin position="1232"/>
        <end position="1260"/>
    </location>
</feature>
<feature type="transmembrane region" description="Helical" evidence="2">
    <location>
        <begin position="1305"/>
        <end position="1330"/>
    </location>
</feature>
<organism evidence="4">
    <name type="scientific">Chromera velia CCMP2878</name>
    <dbReference type="NCBI Taxonomy" id="1169474"/>
    <lineage>
        <taxon>Eukaryota</taxon>
        <taxon>Sar</taxon>
        <taxon>Alveolata</taxon>
        <taxon>Colpodellida</taxon>
        <taxon>Chromeraceae</taxon>
        <taxon>Chromera</taxon>
    </lineage>
</organism>
<gene>
    <name evidence="4" type="ORF">Cvel_12973</name>
</gene>
<evidence type="ECO:0000259" key="3">
    <source>
        <dbReference type="PROSITE" id="PS50924"/>
    </source>
</evidence>
<dbReference type="EMBL" id="CDMZ01005808">
    <property type="protein sequence ID" value="CEM54680.1"/>
    <property type="molecule type" value="Genomic_DNA"/>
</dbReference>
<feature type="compositionally biased region" description="Acidic residues" evidence="1">
    <location>
        <begin position="1485"/>
        <end position="1510"/>
    </location>
</feature>
<sequence>MQKTKGKGGGKETVLKTEEGGSNGGSKPSTNATNTKKTQQKKAVQIPVHPPPGALSLLLPDRNPKSSRGANTNSPSPSPTNNNGAGGRRGSLYKKVTTLKSSQSGFQRSQQLHNPNLMDTHGSASSPRSPKDPFQDTASSFPSIERPVRKNNYVEVPPQFRKSPGLLKLFRERGKLATNSEYQAVLREETAQRQREEAAARDRAQLAAVREMRMSGGVSAVAAAAAAAAASSAASGFQRKRSDPLLGGLEYVTNFLAKAREKEKDNAQEKEKTASMEKEREKLRDRDERGERERTAQHFPAHSNFTAPADSNNSDVERDTPLLVCASGVRQLAAPFKPATPLTNLSLSLLDNKGRTGNGQGVGDGMGMGGGRGDKRGGGRMGRGGLGVGEGTFRSSLSRTQSANKRLSNDEPPVHHEELSRGFSSARNRQGGRETGRERSTSRRRGQRQQTEVPGDAQSTNGRTGIDSSHRAHSIAASGPGSEAQLTGGPPSRAVTIDAMTVDGESIGDAPLFPINVCCAESERGDATGRLLAKSLAACGGKTGGGVGGSPEDDDSPEAYAERQRRRQKMIKELTERINAREREKRRAEEAKRAKAKKRASSNQTMEKAEQDQSDPSPSSLNLSLLPSDSHTDSQRDHPTSPESPKTATHQRTNLATRLGALRSHEPPRSAALRMLTRLRRPPESVRRNSLEDLGERAEEGRRSRRRGRRRPLPLLGEQDGYRVRRTERCCLRMFKEFVDVRKEEEGEAEKMRGRRCTREAESDDDEGGVTGGPDEYDCLCVSDSEEMLIRNLQDDTLAHKYGLSMGCAGGLSGMGKDNKGSLTEEGSTAAFMFGATLQFFREELARVAERERGMAVLDPLGRQSVSPDAPTATSRSPPSLRQSPDRTPRQKNISSSLSASKGKERETSPRRRRKSVRVSSSVSPRGSPSLRSPNRKGSIKDLLSGPTSSSSPEKERLQQSAQQRRMSTQLQAAGEGGANNASARGKEKDKSAEPQVANLLAPKHLDVLMPLKYWPIMSTLNWRLCLISDVLYLLPRLDAALSSFRKDDPSNDRSFVCDFDLEGSCPYKRKEELAVNYDPTLVALSFIYAFIGAFLATTFLVTLREVSSGVWFWSFTAKAALALGCCCVWAMHFFGIGALELGNKSAILPDGTEASYPAHLVVYFNVPLTIASALMVTLCVFGAVWLLARRRVLEKMSFSKLRFLVATLLTGTGVVAMHYSGMMAMNGKFNMVYDVGLVAVSCVLAYVVSAVGLAILLFLPSVFWVQLLASFVIALAVCSVHYTGSLAVTYTYRPNVDWGAGRHSGMWTLIQASSVSDIVSVLALVLAVIDSVYWKQRIKAVYYFSDQLMRGQTREQLEKLKKDKQYQKAAVQDQNLHDVLHQALQELADRGIITTQMTPRNSSIMAQTHSPMNMAQLHETFAEVLRGILPPAEGGGTPFELDGGVEEEEFGEGPAETKKGQDERKVKYEPEENPPADQKKENGEDMAGEEEEDEGFNDLELQVPDDEDGAAASAHTPQPTGKGQQTLSVSFLHMGRR</sequence>
<feature type="compositionally biased region" description="Gly residues" evidence="1">
    <location>
        <begin position="356"/>
        <end position="371"/>
    </location>
</feature>
<feature type="compositionally biased region" description="Polar residues" evidence="1">
    <location>
        <begin position="641"/>
        <end position="656"/>
    </location>
</feature>
<feature type="transmembrane region" description="Helical" evidence="2">
    <location>
        <begin position="1201"/>
        <end position="1220"/>
    </location>
</feature>
<keyword evidence="2" id="KW-0812">Transmembrane</keyword>
<feature type="compositionally biased region" description="Basic and acidic residues" evidence="1">
    <location>
        <begin position="407"/>
        <end position="420"/>
    </location>
</feature>
<feature type="compositionally biased region" description="Polar residues" evidence="1">
    <location>
        <begin position="1516"/>
        <end position="1530"/>
    </location>
</feature>
<accession>A0A0G4IBX5</accession>
<feature type="compositionally biased region" description="Gly residues" evidence="1">
    <location>
        <begin position="379"/>
        <end position="390"/>
    </location>
</feature>
<feature type="domain" description="MHYT" evidence="3">
    <location>
        <begin position="1078"/>
        <end position="1292"/>
    </location>
</feature>
<feature type="compositionally biased region" description="Polar residues" evidence="1">
    <location>
        <begin position="891"/>
        <end position="900"/>
    </location>
</feature>
<feature type="compositionally biased region" description="Basic and acidic residues" evidence="1">
    <location>
        <begin position="746"/>
        <end position="761"/>
    </location>
</feature>
<dbReference type="Pfam" id="PF03707">
    <property type="entry name" value="MHYT"/>
    <property type="match status" value="2"/>
</dbReference>
<feature type="compositionally biased region" description="Basic and acidic residues" evidence="1">
    <location>
        <begin position="570"/>
        <end position="593"/>
    </location>
</feature>
<feature type="region of interest" description="Disordered" evidence="1">
    <location>
        <begin position="1"/>
        <end position="158"/>
    </location>
</feature>
<evidence type="ECO:0000256" key="2">
    <source>
        <dbReference type="SAM" id="Phobius"/>
    </source>
</evidence>
<feature type="region of interest" description="Disordered" evidence="1">
    <location>
        <begin position="746"/>
        <end position="773"/>
    </location>
</feature>
<feature type="compositionally biased region" description="Basic and acidic residues" evidence="1">
    <location>
        <begin position="681"/>
        <end position="702"/>
    </location>
</feature>
<feature type="compositionally biased region" description="Low complexity" evidence="1">
    <location>
        <begin position="69"/>
        <end position="83"/>
    </location>
</feature>
<proteinExistence type="predicted"/>
<evidence type="ECO:0000313" key="4">
    <source>
        <dbReference type="EMBL" id="CEM54680.1"/>
    </source>
</evidence>
<feature type="compositionally biased region" description="Low complexity" evidence="1">
    <location>
        <begin position="918"/>
        <end position="933"/>
    </location>
</feature>
<feature type="transmembrane region" description="Helical" evidence="2">
    <location>
        <begin position="1111"/>
        <end position="1135"/>
    </location>
</feature>
<feature type="compositionally biased region" description="Basic residues" evidence="1">
    <location>
        <begin position="703"/>
        <end position="712"/>
    </location>
</feature>
<dbReference type="PROSITE" id="PS50924">
    <property type="entry name" value="MHYT"/>
    <property type="match status" value="1"/>
</dbReference>
<dbReference type="VEuPathDB" id="CryptoDB:Cvel_12973"/>